<dbReference type="EMBL" id="OB660034">
    <property type="protein sequence ID" value="CAD7222187.1"/>
    <property type="molecule type" value="Genomic_DNA"/>
</dbReference>
<dbReference type="SMART" id="SM00028">
    <property type="entry name" value="TPR"/>
    <property type="match status" value="4"/>
</dbReference>
<dbReference type="GO" id="GO:0036064">
    <property type="term" value="C:ciliary basal body"/>
    <property type="evidence" value="ECO:0007669"/>
    <property type="project" value="TreeGrafter"/>
</dbReference>
<comment type="similarity">
    <text evidence="3">Belongs to the BBS4 family.</text>
</comment>
<feature type="region of interest" description="Disordered" evidence="4">
    <location>
        <begin position="507"/>
        <end position="604"/>
    </location>
</feature>
<feature type="compositionally biased region" description="Low complexity" evidence="4">
    <location>
        <begin position="542"/>
        <end position="555"/>
    </location>
</feature>
<feature type="region of interest" description="Disordered" evidence="4">
    <location>
        <begin position="1"/>
        <end position="62"/>
    </location>
</feature>
<evidence type="ECO:0000256" key="3">
    <source>
        <dbReference type="ARBA" id="ARBA00023778"/>
    </source>
</evidence>
<proteinExistence type="inferred from homology"/>
<feature type="compositionally biased region" description="Polar residues" evidence="4">
    <location>
        <begin position="50"/>
        <end position="59"/>
    </location>
</feature>
<dbReference type="AlphaFoldDB" id="A0A7R8W3Q5"/>
<dbReference type="InterPro" id="IPR011990">
    <property type="entry name" value="TPR-like_helical_dom_sf"/>
</dbReference>
<feature type="compositionally biased region" description="Polar residues" evidence="4">
    <location>
        <begin position="507"/>
        <end position="526"/>
    </location>
</feature>
<evidence type="ECO:0000256" key="2">
    <source>
        <dbReference type="ARBA" id="ARBA00022803"/>
    </source>
</evidence>
<feature type="compositionally biased region" description="Pro residues" evidence="4">
    <location>
        <begin position="22"/>
        <end position="36"/>
    </location>
</feature>
<evidence type="ECO:0000256" key="4">
    <source>
        <dbReference type="SAM" id="MobiDB-lite"/>
    </source>
</evidence>
<dbReference type="OrthoDB" id="309339at2759"/>
<keyword evidence="1" id="KW-0677">Repeat</keyword>
<reference evidence="5" key="1">
    <citation type="submission" date="2020-11" db="EMBL/GenBank/DDBJ databases">
        <authorList>
            <person name="Tran Van P."/>
        </authorList>
    </citation>
    <scope>NUCLEOTIDE SEQUENCE</scope>
</reference>
<dbReference type="PROSITE" id="PS50005">
    <property type="entry name" value="TPR"/>
    <property type="match status" value="2"/>
</dbReference>
<name>A0A7R8W3Q5_9CRUS</name>
<keyword evidence="2" id="KW-0802">TPR repeat</keyword>
<dbReference type="GO" id="GO:0060271">
    <property type="term" value="P:cilium assembly"/>
    <property type="evidence" value="ECO:0007669"/>
    <property type="project" value="TreeGrafter"/>
</dbReference>
<dbReference type="PANTHER" id="PTHR44186:SF1">
    <property type="entry name" value="BARDET-BIEDL SYNDROME 4 PROTEIN"/>
    <property type="match status" value="1"/>
</dbReference>
<dbReference type="SUPFAM" id="SSF48452">
    <property type="entry name" value="TPR-like"/>
    <property type="match status" value="2"/>
</dbReference>
<evidence type="ECO:0000256" key="1">
    <source>
        <dbReference type="ARBA" id="ARBA00022737"/>
    </source>
</evidence>
<feature type="compositionally biased region" description="Low complexity" evidence="4">
    <location>
        <begin position="1"/>
        <end position="21"/>
    </location>
</feature>
<evidence type="ECO:0000313" key="5">
    <source>
        <dbReference type="EMBL" id="CAD7222187.1"/>
    </source>
</evidence>
<dbReference type="Pfam" id="PF13181">
    <property type="entry name" value="TPR_8"/>
    <property type="match status" value="1"/>
</dbReference>
<dbReference type="GO" id="GO:0061512">
    <property type="term" value="P:protein localization to cilium"/>
    <property type="evidence" value="ECO:0007669"/>
    <property type="project" value="TreeGrafter"/>
</dbReference>
<gene>
    <name evidence="5" type="ORF">CTOB1V02_LOCUS203</name>
</gene>
<protein>
    <submittedName>
        <fullName evidence="5">Uncharacterized protein</fullName>
    </submittedName>
</protein>
<accession>A0A7R8W3Q5</accession>
<dbReference type="Gene3D" id="1.25.40.10">
    <property type="entry name" value="Tetratricopeptide repeat domain"/>
    <property type="match status" value="1"/>
</dbReference>
<dbReference type="PANTHER" id="PTHR44186">
    <property type="match status" value="1"/>
</dbReference>
<dbReference type="InterPro" id="IPR019734">
    <property type="entry name" value="TPR_rpt"/>
</dbReference>
<sequence length="604" mass="66138">MFSRSKSAASTASVSSSDNAPTAPPEPLPPAPPATEPKPRRNSGVMPESAPSSAVATVTRTRKAPDLASVDRRNWLIHLHFTRKEYDQCRRLIELQVKETQGKCEVANYTLAMILRQEGKIQESLELFQSCAVLNPSNVENLKQAARSLYLLGRHKAASEIYLEAESYSHQDWEISHNLGEFLTQGKCVDSTSPVVPPPPESPPSRTLCHQLVDYGFSRMNLIANDPRQSLTIKHGEFPPDPALCNQFLTLHFQDLSPVGPLQAVLAGGAMIQAHQDFDAALTKYRLATERAPDSGPLWNNIGMCFYGNKKYVAAITCLKRAHYLAPFDWKILYNLGLVHQTMQQYASAFHFLSAAANLKPNKGVIYSLLGSESTQSPSFLGFPVQICLIISNFLSGTLTHLDDPDNANKAFQEALNDGRKQFAVWTLSDEFSSLVSRHDSKDPLAPLNYASFLMNQGDKTAAICNLRVFEERVVQFRRTHVVDIDPDILEAATKLAESLETQLFFKNSEQRPPSSSSNAMTSAAIHSSKESEAVGGEGVSEEPPSGETPPLSGEAPPPSEETPPLSGETPPSSEETSPPAQEEAVEPEPSTLTKNDEDDADLV</sequence>
<feature type="compositionally biased region" description="Low complexity" evidence="4">
    <location>
        <begin position="563"/>
        <end position="583"/>
    </location>
</feature>
<dbReference type="Pfam" id="PF13432">
    <property type="entry name" value="TPR_16"/>
    <property type="match status" value="1"/>
</dbReference>
<organism evidence="5">
    <name type="scientific">Cyprideis torosa</name>
    <dbReference type="NCBI Taxonomy" id="163714"/>
    <lineage>
        <taxon>Eukaryota</taxon>
        <taxon>Metazoa</taxon>
        <taxon>Ecdysozoa</taxon>
        <taxon>Arthropoda</taxon>
        <taxon>Crustacea</taxon>
        <taxon>Oligostraca</taxon>
        <taxon>Ostracoda</taxon>
        <taxon>Podocopa</taxon>
        <taxon>Podocopida</taxon>
        <taxon>Cytherocopina</taxon>
        <taxon>Cytheroidea</taxon>
        <taxon>Cytherideidae</taxon>
        <taxon>Cyprideis</taxon>
    </lineage>
</organism>